<keyword evidence="5" id="KW-1185">Reference proteome</keyword>
<dbReference type="PANTHER" id="PTHR38340">
    <property type="entry name" value="S-LAYER PROTEIN"/>
    <property type="match status" value="1"/>
</dbReference>
<comment type="caution">
    <text evidence="4">The sequence shown here is derived from an EMBL/GenBank/DDBJ whole genome shotgun (WGS) entry which is preliminary data.</text>
</comment>
<feature type="region of interest" description="Disordered" evidence="3">
    <location>
        <begin position="376"/>
        <end position="419"/>
    </location>
</feature>
<evidence type="ECO:0000256" key="2">
    <source>
        <dbReference type="ARBA" id="ARBA00022525"/>
    </source>
</evidence>
<dbReference type="AlphaFoldDB" id="A0A4R4QG71"/>
<dbReference type="GO" id="GO:0005509">
    <property type="term" value="F:calcium ion binding"/>
    <property type="evidence" value="ECO:0007669"/>
    <property type="project" value="InterPro"/>
</dbReference>
<dbReference type="InterPro" id="IPR011049">
    <property type="entry name" value="Serralysin-like_metalloprot_C"/>
</dbReference>
<sequence length="419" mass="43077">MQDPRIDQSVRRISRWRRLLRLATGVALVTPATFAAVGGLGGAAHAVTSVEANPNLGMLTVRAQPGRVNSISVTQQLNRLIIHDSRDTVRASATCDAVDPQTVVCPARAIFQVVIDAGDLNDEITFDAADEFEVLTGRLIGGPGDDVLVLGPNATTGHLFGGQGNDVLKGGRASDFLEGGAGADEFTGGDGVDFADYRSRETPIVVSIDNIQDDGAAGERDNVHTDVENVIGGSSDDVLAGSHSDNNLDGGPGRDRLFGDLGDDALTGGLGSDSLNGGPGSDELFGAEGDDFLEGGSGTDSDFFEGGDGTDSVSYSGRPDDITADNNGQFDDGGGAGTEKDNVRQTVEAIHGGDGNDRLRIAAPDSAVVGNALTGGAGDDRLIVRDGGPRDIADGGPGTNSCIIDPEDKPVDCDPLRHQ</sequence>
<feature type="compositionally biased region" description="Low complexity" evidence="3">
    <location>
        <begin position="264"/>
        <end position="275"/>
    </location>
</feature>
<dbReference type="PANTHER" id="PTHR38340:SF1">
    <property type="entry name" value="S-LAYER PROTEIN"/>
    <property type="match status" value="1"/>
</dbReference>
<dbReference type="InterPro" id="IPR001343">
    <property type="entry name" value="Hemolysn_Ca-bd"/>
</dbReference>
<protein>
    <submittedName>
        <fullName evidence="4">Calcium-binding protein</fullName>
    </submittedName>
</protein>
<dbReference type="InterPro" id="IPR018511">
    <property type="entry name" value="Hemolysin-typ_Ca-bd_CS"/>
</dbReference>
<dbReference type="InterPro" id="IPR050557">
    <property type="entry name" value="RTX_toxin/Mannuronan_C5-epim"/>
</dbReference>
<dbReference type="Proteomes" id="UP000295075">
    <property type="component" value="Unassembled WGS sequence"/>
</dbReference>
<organism evidence="4 5">
    <name type="scientific">Kribbella albertanoniae</name>
    <dbReference type="NCBI Taxonomy" id="1266829"/>
    <lineage>
        <taxon>Bacteria</taxon>
        <taxon>Bacillati</taxon>
        <taxon>Actinomycetota</taxon>
        <taxon>Actinomycetes</taxon>
        <taxon>Propionibacteriales</taxon>
        <taxon>Kribbellaceae</taxon>
        <taxon>Kribbella</taxon>
    </lineage>
</organism>
<comment type="subcellular location">
    <subcellularLocation>
        <location evidence="1">Secreted</location>
    </subcellularLocation>
</comment>
<evidence type="ECO:0000256" key="1">
    <source>
        <dbReference type="ARBA" id="ARBA00004613"/>
    </source>
</evidence>
<dbReference type="EMBL" id="SMKA01000006">
    <property type="protein sequence ID" value="TDC34671.1"/>
    <property type="molecule type" value="Genomic_DNA"/>
</dbReference>
<evidence type="ECO:0000313" key="5">
    <source>
        <dbReference type="Proteomes" id="UP000295075"/>
    </source>
</evidence>
<evidence type="ECO:0000256" key="3">
    <source>
        <dbReference type="SAM" id="MobiDB-lite"/>
    </source>
</evidence>
<feature type="compositionally biased region" description="Basic and acidic residues" evidence="3">
    <location>
        <begin position="406"/>
        <end position="419"/>
    </location>
</feature>
<accession>A0A4R4QG71</accession>
<keyword evidence="2" id="KW-0964">Secreted</keyword>
<reference evidence="4 5" key="1">
    <citation type="submission" date="2019-03" db="EMBL/GenBank/DDBJ databases">
        <title>Draft genome sequences of novel Actinobacteria.</title>
        <authorList>
            <person name="Sahin N."/>
            <person name="Ay H."/>
            <person name="Saygin H."/>
        </authorList>
    </citation>
    <scope>NUCLEOTIDE SEQUENCE [LARGE SCALE GENOMIC DNA]</scope>
    <source>
        <strain evidence="4 5">JCM 30547</strain>
    </source>
</reference>
<dbReference type="PROSITE" id="PS00330">
    <property type="entry name" value="HEMOLYSIN_CALCIUM"/>
    <property type="match status" value="3"/>
</dbReference>
<dbReference type="GO" id="GO:0005576">
    <property type="term" value="C:extracellular region"/>
    <property type="evidence" value="ECO:0007669"/>
    <property type="project" value="UniProtKB-SubCell"/>
</dbReference>
<evidence type="ECO:0000313" key="4">
    <source>
        <dbReference type="EMBL" id="TDC34671.1"/>
    </source>
</evidence>
<name>A0A4R4QG71_9ACTN</name>
<gene>
    <name evidence="4" type="ORF">E1261_03365</name>
</gene>
<feature type="region of interest" description="Disordered" evidence="3">
    <location>
        <begin position="232"/>
        <end position="341"/>
    </location>
</feature>
<proteinExistence type="predicted"/>
<feature type="compositionally biased region" description="Basic and acidic residues" evidence="3">
    <location>
        <begin position="378"/>
        <end position="393"/>
    </location>
</feature>
<dbReference type="OrthoDB" id="3783154at2"/>
<dbReference type="Pfam" id="PF00353">
    <property type="entry name" value="HemolysinCabind"/>
    <property type="match status" value="4"/>
</dbReference>
<dbReference type="SUPFAM" id="SSF51120">
    <property type="entry name" value="beta-Roll"/>
    <property type="match status" value="3"/>
</dbReference>
<dbReference type="Gene3D" id="2.150.10.10">
    <property type="entry name" value="Serralysin-like metalloprotease, C-terminal"/>
    <property type="match status" value="2"/>
</dbReference>
<dbReference type="PRINTS" id="PR00313">
    <property type="entry name" value="CABNDNGRPT"/>
</dbReference>